<evidence type="ECO:0000313" key="9">
    <source>
        <dbReference type="Proteomes" id="UP000251993"/>
    </source>
</evidence>
<dbReference type="Proteomes" id="UP000251993">
    <property type="component" value="Chromosome"/>
</dbReference>
<comment type="function">
    <text evidence="7">F(1)F(0) ATP synthase produces ATP from ADP in the presence of a proton or sodium gradient. F-type ATPases consist of two structural domains, F(1) containing the extramembraneous catalytic core and F(0) containing the membrane proton channel, linked together by a central stalk and a peripheral stalk. During catalysis, ATP synthesis in the catalytic domain of F(1) is coupled via a rotary mechanism of the central stalk subunits to proton translocation.</text>
</comment>
<evidence type="ECO:0000256" key="2">
    <source>
        <dbReference type="ARBA" id="ARBA00022448"/>
    </source>
</evidence>
<keyword evidence="3 7" id="KW-0375">Hydrogen ion transport</keyword>
<sequence>MSESTVALRYAKSLIDLAQEQNVVDTVYQDMLFFKQTAEENRGLMLALKSPVVRHDKKLAILEGVFKTRVSPTSYTIFTIITKKNREGIMFSIAEEFIKLYDEKKGIVKALITSSMPLTAPLRTQFVSIVAEATGKTVELEEKVDEKLIGGYVLRVGDRQVDASIRTRLNDLKLKLLN</sequence>
<comment type="similarity">
    <text evidence="7">Belongs to the ATPase delta chain family.</text>
</comment>
<dbReference type="OrthoDB" id="9802471at2"/>
<keyword evidence="4 7" id="KW-0406">Ion transport</keyword>
<keyword evidence="8" id="KW-0378">Hydrolase</keyword>
<organism evidence="8 9">
    <name type="scientific">Runella rosea</name>
    <dbReference type="NCBI Taxonomy" id="2259595"/>
    <lineage>
        <taxon>Bacteria</taxon>
        <taxon>Pseudomonadati</taxon>
        <taxon>Bacteroidota</taxon>
        <taxon>Cytophagia</taxon>
        <taxon>Cytophagales</taxon>
        <taxon>Spirosomataceae</taxon>
        <taxon>Runella</taxon>
    </lineage>
</organism>
<dbReference type="Gene3D" id="1.10.520.20">
    <property type="entry name" value="N-terminal domain of the delta subunit of the F1F0-ATP synthase"/>
    <property type="match status" value="1"/>
</dbReference>
<dbReference type="SUPFAM" id="SSF47928">
    <property type="entry name" value="N-terminal domain of the delta subunit of the F1F0-ATP synthase"/>
    <property type="match status" value="1"/>
</dbReference>
<evidence type="ECO:0000313" key="8">
    <source>
        <dbReference type="EMBL" id="AXE20719.1"/>
    </source>
</evidence>
<dbReference type="AlphaFoldDB" id="A0A344TPZ8"/>
<dbReference type="EMBL" id="CP030850">
    <property type="protein sequence ID" value="AXE20719.1"/>
    <property type="molecule type" value="Genomic_DNA"/>
</dbReference>
<dbReference type="GO" id="GO:0046933">
    <property type="term" value="F:proton-transporting ATP synthase activity, rotational mechanism"/>
    <property type="evidence" value="ECO:0007669"/>
    <property type="project" value="UniProtKB-UniRule"/>
</dbReference>
<keyword evidence="6 7" id="KW-0066">ATP synthesis</keyword>
<evidence type="ECO:0000256" key="4">
    <source>
        <dbReference type="ARBA" id="ARBA00023065"/>
    </source>
</evidence>
<dbReference type="PANTHER" id="PTHR11910">
    <property type="entry name" value="ATP SYNTHASE DELTA CHAIN"/>
    <property type="match status" value="1"/>
</dbReference>
<evidence type="ECO:0000256" key="5">
    <source>
        <dbReference type="ARBA" id="ARBA00023136"/>
    </source>
</evidence>
<proteinExistence type="inferred from homology"/>
<protein>
    <recommendedName>
        <fullName evidence="7">ATP synthase subunit delta</fullName>
    </recommendedName>
    <alternativeName>
        <fullName evidence="7">ATP synthase F(1) sector subunit delta</fullName>
    </alternativeName>
    <alternativeName>
        <fullName evidence="7">F-type ATPase subunit delta</fullName>
        <shortName evidence="7">F-ATPase subunit delta</shortName>
    </alternativeName>
</protein>
<evidence type="ECO:0000256" key="3">
    <source>
        <dbReference type="ARBA" id="ARBA00022781"/>
    </source>
</evidence>
<reference evidence="8 9" key="1">
    <citation type="submission" date="2018-07" db="EMBL/GenBank/DDBJ databases">
        <title>Genome sequencing of Runella.</title>
        <authorList>
            <person name="Baek M.-G."/>
            <person name="Yi H."/>
        </authorList>
    </citation>
    <scope>NUCLEOTIDE SEQUENCE [LARGE SCALE GENOMIC DNA]</scope>
    <source>
        <strain evidence="8 9">HYN0085</strain>
    </source>
</reference>
<dbReference type="PROSITE" id="PS00389">
    <property type="entry name" value="ATPASE_DELTA"/>
    <property type="match status" value="1"/>
</dbReference>
<name>A0A344TPZ8_9BACT</name>
<dbReference type="NCBIfam" id="TIGR01145">
    <property type="entry name" value="ATP_synt_delta"/>
    <property type="match status" value="1"/>
</dbReference>
<dbReference type="InterPro" id="IPR026015">
    <property type="entry name" value="ATP_synth_OSCP/delta_N_sf"/>
</dbReference>
<dbReference type="HAMAP" id="MF_01416">
    <property type="entry name" value="ATP_synth_delta_bact"/>
    <property type="match status" value="1"/>
</dbReference>
<keyword evidence="9" id="KW-1185">Reference proteome</keyword>
<dbReference type="InterPro" id="IPR000711">
    <property type="entry name" value="ATPase_OSCP/dsu"/>
</dbReference>
<evidence type="ECO:0000256" key="7">
    <source>
        <dbReference type="HAMAP-Rule" id="MF_01416"/>
    </source>
</evidence>
<dbReference type="InterPro" id="IPR020781">
    <property type="entry name" value="ATPase_OSCP/d_CS"/>
</dbReference>
<gene>
    <name evidence="7 8" type="primary">atpH</name>
    <name evidence="8" type="ORF">DR864_24780</name>
</gene>
<keyword evidence="2 7" id="KW-0813">Transport</keyword>
<comment type="function">
    <text evidence="7">This protein is part of the stalk that links CF(0) to CF(1). It either transmits conformational changes from CF(0) to CF(1) or is implicated in proton conduction.</text>
</comment>
<keyword evidence="7" id="KW-0139">CF(1)</keyword>
<keyword evidence="5 7" id="KW-0472">Membrane</keyword>
<accession>A0A344TPZ8</accession>
<dbReference type="GO" id="GO:0045259">
    <property type="term" value="C:proton-transporting ATP synthase complex"/>
    <property type="evidence" value="ECO:0007669"/>
    <property type="project" value="UniProtKB-KW"/>
</dbReference>
<dbReference type="GO" id="GO:0005886">
    <property type="term" value="C:plasma membrane"/>
    <property type="evidence" value="ECO:0007669"/>
    <property type="project" value="UniProtKB-SubCell"/>
</dbReference>
<dbReference type="GO" id="GO:0016787">
    <property type="term" value="F:hydrolase activity"/>
    <property type="evidence" value="ECO:0007669"/>
    <property type="project" value="UniProtKB-KW"/>
</dbReference>
<dbReference type="Pfam" id="PF00213">
    <property type="entry name" value="OSCP"/>
    <property type="match status" value="1"/>
</dbReference>
<dbReference type="PRINTS" id="PR00125">
    <property type="entry name" value="ATPASEDELTA"/>
</dbReference>
<dbReference type="KEGG" id="run:DR864_24780"/>
<evidence type="ECO:0000256" key="6">
    <source>
        <dbReference type="ARBA" id="ARBA00023310"/>
    </source>
</evidence>
<keyword evidence="7" id="KW-1003">Cell membrane</keyword>
<evidence type="ECO:0000256" key="1">
    <source>
        <dbReference type="ARBA" id="ARBA00004370"/>
    </source>
</evidence>
<dbReference type="RefSeq" id="WP_114069482.1">
    <property type="nucleotide sequence ID" value="NZ_CP030850.1"/>
</dbReference>
<comment type="subcellular location">
    <subcellularLocation>
        <location evidence="7">Cell membrane</location>
        <topology evidence="7">Peripheral membrane protein</topology>
    </subcellularLocation>
    <subcellularLocation>
        <location evidence="1">Membrane</location>
    </subcellularLocation>
</comment>